<comment type="caution">
    <text evidence="1">The sequence shown here is derived from an EMBL/GenBank/DDBJ whole genome shotgun (WGS) entry which is preliminary data.</text>
</comment>
<dbReference type="EMBL" id="LSMT01000586">
    <property type="protein sequence ID" value="PFX16007.1"/>
    <property type="molecule type" value="Genomic_DNA"/>
</dbReference>
<organism evidence="1 2">
    <name type="scientific">Stylophora pistillata</name>
    <name type="common">Smooth cauliflower coral</name>
    <dbReference type="NCBI Taxonomy" id="50429"/>
    <lineage>
        <taxon>Eukaryota</taxon>
        <taxon>Metazoa</taxon>
        <taxon>Cnidaria</taxon>
        <taxon>Anthozoa</taxon>
        <taxon>Hexacorallia</taxon>
        <taxon>Scleractinia</taxon>
        <taxon>Astrocoeniina</taxon>
        <taxon>Pocilloporidae</taxon>
        <taxon>Stylophora</taxon>
    </lineage>
</organism>
<reference evidence="2" key="1">
    <citation type="journal article" date="2017" name="bioRxiv">
        <title>Comparative analysis of the genomes of Stylophora pistillata and Acropora digitifera provides evidence for extensive differences between species of corals.</title>
        <authorList>
            <person name="Voolstra C.R."/>
            <person name="Li Y."/>
            <person name="Liew Y.J."/>
            <person name="Baumgarten S."/>
            <person name="Zoccola D."/>
            <person name="Flot J.-F."/>
            <person name="Tambutte S."/>
            <person name="Allemand D."/>
            <person name="Aranda M."/>
        </authorList>
    </citation>
    <scope>NUCLEOTIDE SEQUENCE [LARGE SCALE GENOMIC DNA]</scope>
</reference>
<dbReference type="AlphaFoldDB" id="A0A2B4RI20"/>
<dbReference type="OrthoDB" id="5958230at2759"/>
<name>A0A2B4RI20_STYPI</name>
<dbReference type="Proteomes" id="UP000225706">
    <property type="component" value="Unassembled WGS sequence"/>
</dbReference>
<evidence type="ECO:0000313" key="1">
    <source>
        <dbReference type="EMBL" id="PFX16007.1"/>
    </source>
</evidence>
<protein>
    <submittedName>
        <fullName evidence="1">Uncharacterized protein</fullName>
    </submittedName>
</protein>
<keyword evidence="2" id="KW-1185">Reference proteome</keyword>
<sequence length="496" mass="57698">MDILWLDRITSDYGFKRHHKDPKWISQPSFKSHLGRQYFDEAAEIALNFFRKFNQHLTKSPWELLKEATENDKFKLLKITAARYLLVTHILWDVSGKKLVACTETRDSYTDIPQSWKIPKDGVCFPKPYGSARYNSDYDVGLIGKDSGTVTQKFNDYFENTFHKPSELVFDTNVYAYTLEFAMPSMFPDLLPGFISNLNKLEQSMRYKMLELASAYYKVFKYDENNELFNEMKNGAITQLKIGDKKALEMLQYWLTAFQGMNYLLGFKKGPNEKLAGFRRKHNKKYQYYLQKMSKKGGYAAQYTEFLAVNLAKALPYAAEAYHTRGAIRHVVQGIQMNAISTCEYYTPLSTFDLWVSMIENWGEAIKEYQHCGRRTSTAECLMKMSKYLSRMFNAMRVIRRARLPREARERLLDFGTIGDPEFVTNLLLKYKGSGKGLSSAAFEFVELFLQQFKCDVKPFDLNFPWKCLKNIHAEVNEYNTILASKVNKIKTLTAL</sequence>
<proteinExistence type="predicted"/>
<gene>
    <name evidence="1" type="ORF">AWC38_SpisGene19744</name>
</gene>
<accession>A0A2B4RI20</accession>
<evidence type="ECO:0000313" key="2">
    <source>
        <dbReference type="Proteomes" id="UP000225706"/>
    </source>
</evidence>